<proteinExistence type="inferred from homology"/>
<dbReference type="OrthoDB" id="9761056at2"/>
<dbReference type="Pfam" id="PF02652">
    <property type="entry name" value="Lactate_perm"/>
    <property type="match status" value="1"/>
</dbReference>
<feature type="transmembrane region" description="Helical" evidence="8">
    <location>
        <begin position="196"/>
        <end position="223"/>
    </location>
</feature>
<feature type="transmembrane region" description="Helical" evidence="8">
    <location>
        <begin position="408"/>
        <end position="426"/>
    </location>
</feature>
<keyword evidence="6 8" id="KW-1133">Transmembrane helix</keyword>
<evidence type="ECO:0000313" key="10">
    <source>
        <dbReference type="Proteomes" id="UP000215244"/>
    </source>
</evidence>
<dbReference type="InterPro" id="IPR003804">
    <property type="entry name" value="Lactate_perm"/>
</dbReference>
<feature type="transmembrane region" description="Helical" evidence="8">
    <location>
        <begin position="368"/>
        <end position="387"/>
    </location>
</feature>
<feature type="transmembrane region" description="Helical" evidence="8">
    <location>
        <begin position="129"/>
        <end position="151"/>
    </location>
</feature>
<keyword evidence="3 8" id="KW-0813">Transport</keyword>
<keyword evidence="7 8" id="KW-0472">Membrane</keyword>
<keyword evidence="4 8" id="KW-1003">Cell membrane</keyword>
<evidence type="ECO:0000256" key="7">
    <source>
        <dbReference type="ARBA" id="ARBA00023136"/>
    </source>
</evidence>
<dbReference type="GO" id="GO:0015295">
    <property type="term" value="F:solute:proton symporter activity"/>
    <property type="evidence" value="ECO:0007669"/>
    <property type="project" value="TreeGrafter"/>
</dbReference>
<gene>
    <name evidence="9" type="ORF">CJ263_12920</name>
</gene>
<feature type="transmembrane region" description="Helical" evidence="8">
    <location>
        <begin position="264"/>
        <end position="284"/>
    </location>
</feature>
<feature type="transmembrane region" description="Helical" evidence="8">
    <location>
        <begin position="6"/>
        <end position="24"/>
    </location>
</feature>
<evidence type="ECO:0000256" key="4">
    <source>
        <dbReference type="ARBA" id="ARBA00022475"/>
    </source>
</evidence>
<comment type="function">
    <text evidence="8">Uptake of L-lactate across the membrane. Can also transport D-lactate and glycolate.</text>
</comment>
<comment type="subcellular location">
    <subcellularLocation>
        <location evidence="1 8">Cell membrane</location>
        <topology evidence="1 8">Multi-pass membrane protein</topology>
    </subcellularLocation>
</comment>
<accession>A0A223V832</accession>
<dbReference type="EMBL" id="CP022957">
    <property type="protein sequence ID" value="ASV31039.1"/>
    <property type="molecule type" value="Genomic_DNA"/>
</dbReference>
<keyword evidence="10" id="KW-1185">Reference proteome</keyword>
<dbReference type="NCBIfam" id="TIGR00795">
    <property type="entry name" value="lctP"/>
    <property type="match status" value="1"/>
</dbReference>
<feature type="transmembrane region" description="Helical" evidence="8">
    <location>
        <begin position="318"/>
        <end position="339"/>
    </location>
</feature>
<sequence length="560" mass="60921">MSTGILALFAITPIAIIFILMVGFRWPATRAMPLSFFLALVMVVFIWETPLNWIFASSLNGAVIALKIIFIVFGALTLLFTLRECGALAAIKRGFSAISPDRRIQAIIISWLFGSFIEASAGFGTPAALAAPLLLSLGFPALAAVMITLIANSTAVSFGAVGTPTVMGIGSTLKTPEVLASLSENGLDYNTFIHQIGSWSAILHAIPGILMPLMMVMMMTRFFGEKRSFKDGLDIWPYAIFSGLCFVVPYVLVAIFLGPEFPSILGGLLGLIILIPSTRAGFLVPKKIWEFPNKEKWEKNWNGSILVKENMEKTDLSLFKAWIPYILIGFLLVITRVRFLPFNDWIKSVKYVSPELFGTSISFDLDPLNIPGIMPFMLIALLCIPLFKMENKQVKIAWSEALKRIKGPFVALIFAVPLVRLMMQSGTNPNDYLSMPIAMAESMANVFQGAWPLIDPFVGALGSFMAGSNTVSNMLFSLFQYSIADKLGVSHIIVVSLQNIGGALGNMICVHNVIAACATVGLIGVEGLLIKRNLIPMFFASIIAGVTGLIAILILKGSLF</sequence>
<feature type="transmembrane region" description="Helical" evidence="8">
    <location>
        <begin position="537"/>
        <end position="555"/>
    </location>
</feature>
<comment type="similarity">
    <text evidence="2 8">Belongs to the lactate permease family.</text>
</comment>
<feature type="transmembrane region" description="Helical" evidence="8">
    <location>
        <begin position="62"/>
        <end position="82"/>
    </location>
</feature>
<organism evidence="9 10">
    <name type="scientific">Maribacter cobaltidurans</name>
    <dbReference type="NCBI Taxonomy" id="1178778"/>
    <lineage>
        <taxon>Bacteria</taxon>
        <taxon>Pseudomonadati</taxon>
        <taxon>Bacteroidota</taxon>
        <taxon>Flavobacteriia</taxon>
        <taxon>Flavobacteriales</taxon>
        <taxon>Flavobacteriaceae</taxon>
        <taxon>Maribacter</taxon>
    </lineage>
</organism>
<reference evidence="9 10" key="1">
    <citation type="submission" date="2017-08" db="EMBL/GenBank/DDBJ databases">
        <title>The complete genome sequence of Maribacter sp. B1, isolated from deep-sea sediment.</title>
        <authorList>
            <person name="Wu Y.-H."/>
            <person name="Cheng H."/>
            <person name="Xu X.-W."/>
        </authorList>
    </citation>
    <scope>NUCLEOTIDE SEQUENCE [LARGE SCALE GENOMIC DNA]</scope>
    <source>
        <strain evidence="9 10">B1</strain>
    </source>
</reference>
<keyword evidence="5 8" id="KW-0812">Transmembrane</keyword>
<feature type="transmembrane region" description="Helical" evidence="8">
    <location>
        <begin position="158"/>
        <end position="176"/>
    </location>
</feature>
<feature type="transmembrane region" description="Helical" evidence="8">
    <location>
        <begin position="103"/>
        <end position="123"/>
    </location>
</feature>
<dbReference type="PANTHER" id="PTHR30003:SF0">
    <property type="entry name" value="GLYCOLATE PERMEASE GLCA-RELATED"/>
    <property type="match status" value="1"/>
</dbReference>
<evidence type="ECO:0000256" key="3">
    <source>
        <dbReference type="ARBA" id="ARBA00022448"/>
    </source>
</evidence>
<evidence type="ECO:0000313" key="9">
    <source>
        <dbReference type="EMBL" id="ASV31039.1"/>
    </source>
</evidence>
<dbReference type="Proteomes" id="UP000215244">
    <property type="component" value="Chromosome"/>
</dbReference>
<dbReference type="AlphaFoldDB" id="A0A223V832"/>
<evidence type="ECO:0000256" key="2">
    <source>
        <dbReference type="ARBA" id="ARBA00010100"/>
    </source>
</evidence>
<dbReference type="GO" id="GO:0015129">
    <property type="term" value="F:lactate transmembrane transporter activity"/>
    <property type="evidence" value="ECO:0007669"/>
    <property type="project" value="UniProtKB-UniRule"/>
</dbReference>
<evidence type="ECO:0000256" key="6">
    <source>
        <dbReference type="ARBA" id="ARBA00022989"/>
    </source>
</evidence>
<dbReference type="PANTHER" id="PTHR30003">
    <property type="entry name" value="L-LACTATE PERMEASE"/>
    <property type="match status" value="1"/>
</dbReference>
<feature type="transmembrane region" description="Helical" evidence="8">
    <location>
        <begin position="235"/>
        <end position="258"/>
    </location>
</feature>
<evidence type="ECO:0000256" key="8">
    <source>
        <dbReference type="RuleBase" id="RU365092"/>
    </source>
</evidence>
<protein>
    <recommendedName>
        <fullName evidence="8">L-lactate permease</fullName>
    </recommendedName>
</protein>
<name>A0A223V832_9FLAO</name>
<feature type="transmembrane region" description="Helical" evidence="8">
    <location>
        <begin position="36"/>
        <end position="56"/>
    </location>
</feature>
<dbReference type="KEGG" id="marb:CJ263_12920"/>
<dbReference type="GO" id="GO:0005886">
    <property type="term" value="C:plasma membrane"/>
    <property type="evidence" value="ECO:0007669"/>
    <property type="project" value="UniProtKB-SubCell"/>
</dbReference>
<dbReference type="RefSeq" id="WP_094997651.1">
    <property type="nucleotide sequence ID" value="NZ_BMJL01000014.1"/>
</dbReference>
<evidence type="ECO:0000256" key="1">
    <source>
        <dbReference type="ARBA" id="ARBA00004651"/>
    </source>
</evidence>
<feature type="transmembrane region" description="Helical" evidence="8">
    <location>
        <begin position="503"/>
        <end position="525"/>
    </location>
</feature>
<evidence type="ECO:0000256" key="5">
    <source>
        <dbReference type="ARBA" id="ARBA00022692"/>
    </source>
</evidence>